<organism evidence="3 4">
    <name type="scientific">Streptomyces tropicalis</name>
    <dbReference type="NCBI Taxonomy" id="3034234"/>
    <lineage>
        <taxon>Bacteria</taxon>
        <taxon>Bacillati</taxon>
        <taxon>Actinomycetota</taxon>
        <taxon>Actinomycetes</taxon>
        <taxon>Kitasatosporales</taxon>
        <taxon>Streptomycetaceae</taxon>
        <taxon>Streptomyces</taxon>
    </lineage>
</organism>
<sequence>MAKPLQLTRMHRILIGVVVSGALIIAGIGFAGSYAAVRALAFKKGFGNFSYVFPVGIDAGICVLLSLDLLLTWIRIPFPLLRQTAWLLTAATIAFNGAAAWPDPLGVGMHAVIPVLFVVAVEAARHAIGRIADITADKHMEGVRLTRWLLSPVPTFLLWRRMKLWELRSYDQVIKLEQERLVYQARLRSRFGRAWRRKAPVESLMPLRLARYGVPLAQTAPEGLAAAGIEPALLPPAPRPQDETATGARQAVAAGAPSRPELPAERTGGPQGPGRPGGAVHPQDAGPVPPADEEELPPDEQSPWFQAPQAVDYHGDYDPSYDPERYAQWYAEQQQAEEYREAQEQQGPQVPGPRRPADQNAGGDPRGGARPDRAAESDGQGEPGPEETGSFPIPAGPNRTRPLGDGGGTSPVEPDEEAYYQVFRQSINGSLPTAHQFADGVEASFGIPLSGAEAKRLVDRFALRFDAELQENHIA</sequence>
<feature type="compositionally biased region" description="Low complexity" evidence="1">
    <location>
        <begin position="244"/>
        <end position="256"/>
    </location>
</feature>
<proteinExistence type="predicted"/>
<dbReference type="RefSeq" id="WP_276111428.1">
    <property type="nucleotide sequence ID" value="NZ_JARJBB010000016.1"/>
</dbReference>
<dbReference type="Pfam" id="PF10935">
    <property type="entry name" value="DUF2637"/>
    <property type="match status" value="1"/>
</dbReference>
<feature type="transmembrane region" description="Helical" evidence="2">
    <location>
        <begin position="49"/>
        <end position="73"/>
    </location>
</feature>
<keyword evidence="2" id="KW-0472">Membrane</keyword>
<feature type="compositionally biased region" description="Low complexity" evidence="1">
    <location>
        <begin position="326"/>
        <end position="336"/>
    </location>
</feature>
<protein>
    <submittedName>
        <fullName evidence="3">DUF2637 domain-containing protein</fullName>
    </submittedName>
</protein>
<dbReference type="PANTHER" id="PTHR23242">
    <property type="entry name" value="TRANSCRIPTION FACTOR HOXA13"/>
    <property type="match status" value="1"/>
</dbReference>
<feature type="transmembrane region" description="Helical" evidence="2">
    <location>
        <begin position="85"/>
        <end position="101"/>
    </location>
</feature>
<keyword evidence="2" id="KW-0812">Transmembrane</keyword>
<evidence type="ECO:0000256" key="2">
    <source>
        <dbReference type="SAM" id="Phobius"/>
    </source>
</evidence>
<feature type="region of interest" description="Disordered" evidence="1">
    <location>
        <begin position="232"/>
        <end position="418"/>
    </location>
</feature>
<feature type="compositionally biased region" description="Basic and acidic residues" evidence="1">
    <location>
        <begin position="313"/>
        <end position="325"/>
    </location>
</feature>
<name>A0ABT6ABZ8_9ACTN</name>
<comment type="caution">
    <text evidence="3">The sequence shown here is derived from an EMBL/GenBank/DDBJ whole genome shotgun (WGS) entry which is preliminary data.</text>
</comment>
<gene>
    <name evidence="3" type="ORF">P3H78_25145</name>
</gene>
<evidence type="ECO:0000313" key="4">
    <source>
        <dbReference type="Proteomes" id="UP001221150"/>
    </source>
</evidence>
<dbReference type="Proteomes" id="UP001221150">
    <property type="component" value="Unassembled WGS sequence"/>
</dbReference>
<keyword evidence="2" id="KW-1133">Transmembrane helix</keyword>
<evidence type="ECO:0000256" key="1">
    <source>
        <dbReference type="SAM" id="MobiDB-lite"/>
    </source>
</evidence>
<evidence type="ECO:0000313" key="3">
    <source>
        <dbReference type="EMBL" id="MDF3301851.1"/>
    </source>
</evidence>
<dbReference type="InterPro" id="IPR021235">
    <property type="entry name" value="DUF2637"/>
</dbReference>
<feature type="compositionally biased region" description="Basic and acidic residues" evidence="1">
    <location>
        <begin position="367"/>
        <end position="376"/>
    </location>
</feature>
<keyword evidence="4" id="KW-1185">Reference proteome</keyword>
<accession>A0ABT6ABZ8</accession>
<dbReference type="PANTHER" id="PTHR23242:SF9">
    <property type="entry name" value="TRANSCRIPTION FACTOR HOXA13"/>
    <property type="match status" value="1"/>
</dbReference>
<reference evidence="3 4" key="1">
    <citation type="submission" date="2023-03" db="EMBL/GenBank/DDBJ databases">
        <title>Draft genome sequence of Streptomyces sp. K1PA1 isolated from peat swamp forest in Thailand.</title>
        <authorList>
            <person name="Klaysubun C."/>
            <person name="Duangmal K."/>
        </authorList>
    </citation>
    <scope>NUCLEOTIDE SEQUENCE [LARGE SCALE GENOMIC DNA]</scope>
    <source>
        <strain evidence="3 4">K1PA1</strain>
    </source>
</reference>
<feature type="transmembrane region" description="Helical" evidence="2">
    <location>
        <begin position="12"/>
        <end position="37"/>
    </location>
</feature>
<dbReference type="EMBL" id="JARJBB010000016">
    <property type="protein sequence ID" value="MDF3301851.1"/>
    <property type="molecule type" value="Genomic_DNA"/>
</dbReference>